<protein>
    <submittedName>
        <fullName evidence="3">Uncharacterized protein</fullName>
    </submittedName>
</protein>
<evidence type="ECO:0000313" key="4">
    <source>
        <dbReference type="Proteomes" id="UP000014480"/>
    </source>
</evidence>
<evidence type="ECO:0000256" key="1">
    <source>
        <dbReference type="SAM" id="MobiDB-lite"/>
    </source>
</evidence>
<dbReference type="Proteomes" id="UP000014480">
    <property type="component" value="Unassembled WGS sequence"/>
</dbReference>
<name>A0A484FAG5_COLOR</name>
<organism evidence="3 4">
    <name type="scientific">Colletotrichum orbiculare (strain 104-T / ATCC 96160 / CBS 514.97 / LARS 414 / MAFF 240422)</name>
    <name type="common">Cucumber anthracnose fungus</name>
    <name type="synonym">Colletotrichum lagenarium</name>
    <dbReference type="NCBI Taxonomy" id="1213857"/>
    <lineage>
        <taxon>Eukaryota</taxon>
        <taxon>Fungi</taxon>
        <taxon>Dikarya</taxon>
        <taxon>Ascomycota</taxon>
        <taxon>Pezizomycotina</taxon>
        <taxon>Sordariomycetes</taxon>
        <taxon>Hypocreomycetidae</taxon>
        <taxon>Glomerellales</taxon>
        <taxon>Glomerellaceae</taxon>
        <taxon>Colletotrichum</taxon>
        <taxon>Colletotrichum orbiculare species complex</taxon>
    </lineage>
</organism>
<keyword evidence="4" id="KW-1185">Reference proteome</keyword>
<reference evidence="4" key="1">
    <citation type="journal article" date="2013" name="New Phytol.">
        <title>Comparative genomic and transcriptomic analyses reveal the hemibiotrophic stage shift of Colletotrichum fungi.</title>
        <authorList>
            <person name="Gan P."/>
            <person name="Ikeda K."/>
            <person name="Irieda H."/>
            <person name="Narusaka M."/>
            <person name="O'Connell R.J."/>
            <person name="Narusaka Y."/>
            <person name="Takano Y."/>
            <person name="Kubo Y."/>
            <person name="Shirasu K."/>
        </authorList>
    </citation>
    <scope>NUCLEOTIDE SEQUENCE [LARGE SCALE GENOMIC DNA]</scope>
    <source>
        <strain evidence="4">104-T / ATCC 96160 / CBS 514.97 / LARS 414 / MAFF 240422</strain>
    </source>
</reference>
<evidence type="ECO:0000313" key="3">
    <source>
        <dbReference type="EMBL" id="TDZ14972.1"/>
    </source>
</evidence>
<keyword evidence="2" id="KW-0812">Transmembrane</keyword>
<reference evidence="4" key="2">
    <citation type="journal article" date="2019" name="Mol. Plant Microbe Interact.">
        <title>Genome sequence resources for four phytopathogenic fungi from the Colletotrichum orbiculare species complex.</title>
        <authorList>
            <person name="Gan P."/>
            <person name="Tsushima A."/>
            <person name="Narusaka M."/>
            <person name="Narusaka Y."/>
            <person name="Takano Y."/>
            <person name="Kubo Y."/>
            <person name="Shirasu K."/>
        </authorList>
    </citation>
    <scope>GENOME REANNOTATION</scope>
    <source>
        <strain evidence="4">104-T / ATCC 96160 / CBS 514.97 / LARS 414 / MAFF 240422</strain>
    </source>
</reference>
<gene>
    <name evidence="3" type="ORF">Cob_v012087</name>
</gene>
<keyword evidence="2" id="KW-1133">Transmembrane helix</keyword>
<feature type="compositionally biased region" description="Low complexity" evidence="1">
    <location>
        <begin position="1248"/>
        <end position="1259"/>
    </location>
</feature>
<feature type="compositionally biased region" description="Polar residues" evidence="1">
    <location>
        <begin position="963"/>
        <end position="978"/>
    </location>
</feature>
<dbReference type="OrthoDB" id="4840364at2759"/>
<proteinExistence type="predicted"/>
<keyword evidence="2" id="KW-0472">Membrane</keyword>
<feature type="transmembrane region" description="Helical" evidence="2">
    <location>
        <begin position="130"/>
        <end position="153"/>
    </location>
</feature>
<accession>A0A484FAG5</accession>
<evidence type="ECO:0000256" key="2">
    <source>
        <dbReference type="SAM" id="Phobius"/>
    </source>
</evidence>
<feature type="transmembrane region" description="Helical" evidence="2">
    <location>
        <begin position="28"/>
        <end position="48"/>
    </location>
</feature>
<feature type="compositionally biased region" description="Polar residues" evidence="1">
    <location>
        <begin position="1124"/>
        <end position="1136"/>
    </location>
</feature>
<feature type="compositionally biased region" description="Polar residues" evidence="1">
    <location>
        <begin position="998"/>
        <end position="1013"/>
    </location>
</feature>
<feature type="compositionally biased region" description="Basic and acidic residues" evidence="1">
    <location>
        <begin position="1222"/>
        <end position="1231"/>
    </location>
</feature>
<comment type="caution">
    <text evidence="3">The sequence shown here is derived from an EMBL/GenBank/DDBJ whole genome shotgun (WGS) entry which is preliminary data.</text>
</comment>
<feature type="compositionally biased region" description="Polar residues" evidence="1">
    <location>
        <begin position="1160"/>
        <end position="1175"/>
    </location>
</feature>
<feature type="compositionally biased region" description="Low complexity" evidence="1">
    <location>
        <begin position="1014"/>
        <end position="1026"/>
    </location>
</feature>
<dbReference type="EMBL" id="AMCV02000045">
    <property type="protein sequence ID" value="TDZ14972.1"/>
    <property type="molecule type" value="Genomic_DNA"/>
</dbReference>
<feature type="region of interest" description="Disordered" evidence="1">
    <location>
        <begin position="941"/>
        <end position="1268"/>
    </location>
</feature>
<sequence>MSSSATATKVTTSRGGSSEAGAVQQSTIYKAVMTPVIFVSFLLSLVYVDIRYTLKRSRNHGHGGGWMPGWLHNVVYRRSPYHYMAKESSTPSPKASPSPKDEQGEWYYHSKQKKLMRMEVDDAFEMRGQVLVVLAIISLAALWGLWVLSAWLWKSVSHMNDLTMSESNEDPCRGQDAPLNDALRSNLNDAIEALYTVVGAYTHHSASDVDLGAEQRDATLKAARDRISDCLMSWGSDIEERNLGNQHAIFHLHPPGNLQDSQRWMFGEEMSAADSALVENLKDLLPKLGFEIFPVVLKYTGTTCWYTPSIPLQPLPDGSVGAQRAEGCRRKTYQNVRHLARIYHFSAPLSIRAAEAIDLNKENILDERNLVWERARRGVFHQSRQELQDIEEERQVRECNPDWQQNIIPGTTLSGDDYVVPAIMITPLLTQLDDIPGRGKGWPAFNIWEYLLQQCRASPMPQVYINSLRSLCYYALPDADDYPAEAEILGLPLDNWQTWFASLDAELMGRLITAALFFKDIPLFKYLVDHTPSQLHPAIDYTVVCESASPRGYSAADALNTLRRFLFHSGSFLYIGSVINKIPIDFKGVQEQETAVGLVKSVSTAQFKAPLSANHGRVMADFARFFKGFGGWAELVGAIIDSPNDFWRHSHFMLGLLNRLLDLARQEKLPLDKVKAFYHKYEALCITTHTTGQVGDLVSNISEDNSPEAETAKKAWREYGPTGDDSVSPPAISFATIAGLFSNLDRLGMFEEAANLVQHIVDRQNEIKPIHMATLWLPCLRSLHDLLMPDVAAYQKLFQTMFQLYDKMVFEDLSAQFEEPPATVPPMAQCCNECRYLDGFLEQPGWRQFHLVKPRNVIDHLLDEIRKQRKPLQAAVFGQNPQTATLQLIKASLVNKELSEAKELRRQEATRTVRQFMPKTLLPFLGSKGDIMWKLGNAGTHETKEENPVKAANSPAADGSGSPRATSRPTEDSQTTPSRTHKGHVKREPSSGGDSARSKTVTPNNRANQTTPGSTRSSGSSYMFSSVKKPLIPGSSQLKSAGLSARDRLKGLQGPRRSLFSPSSSPPEIDTEALVDLIRPPTKVPAVFRPPASRSPAVARTPLQMPIKRESSSAGGQIRARSAATKNPTPSLTRFLSNRGGGAPSPSRSSGIHPDPRSYRTATLGSHPSNAPTTSAGGGFLEAVMEAERARKKRPAGSKWEIKNSAGDVVSSGTSSPSMRKARFDNLERKPGFGGGRGVLAQRSPNVGSGQSAAAASAGTKRKADDEDLIDLCSSPDEPGAKRMKSGPVFKVFGSDPFGEDMED</sequence>